<dbReference type="EMBL" id="CM039426">
    <property type="protein sequence ID" value="KAI4356908.1"/>
    <property type="molecule type" value="Genomic_DNA"/>
</dbReference>
<organism evidence="1 2">
    <name type="scientific">Bauhinia variegata</name>
    <name type="common">Purple orchid tree</name>
    <name type="synonym">Phanera variegata</name>
    <dbReference type="NCBI Taxonomy" id="167791"/>
    <lineage>
        <taxon>Eukaryota</taxon>
        <taxon>Viridiplantae</taxon>
        <taxon>Streptophyta</taxon>
        <taxon>Embryophyta</taxon>
        <taxon>Tracheophyta</taxon>
        <taxon>Spermatophyta</taxon>
        <taxon>Magnoliopsida</taxon>
        <taxon>eudicotyledons</taxon>
        <taxon>Gunneridae</taxon>
        <taxon>Pentapetalae</taxon>
        <taxon>rosids</taxon>
        <taxon>fabids</taxon>
        <taxon>Fabales</taxon>
        <taxon>Fabaceae</taxon>
        <taxon>Cercidoideae</taxon>
        <taxon>Cercideae</taxon>
        <taxon>Bauhiniinae</taxon>
        <taxon>Bauhinia</taxon>
    </lineage>
</organism>
<evidence type="ECO:0000313" key="1">
    <source>
        <dbReference type="EMBL" id="KAI4356908.1"/>
    </source>
</evidence>
<sequence length="315" mass="36771">MHDLIQHMGKEIVRQAASSKLGEYSRLWNHEDIVDVLTTNSGSVLKLKNSRIISLNSLQNFEKLTYRLTFLYMDNCKKLHQFSRAPPNLRQLHADGCISLTSQSLNLIFSQAIQAVKPFELYIPRIHIPNWFDHRCKGGRLSFWARVKYPRKFTFAAVFKISTSKISSQSHGLVIMEILCYRNGIETWKQGNFYLSNESGIILLPFPDYSNIKIRDWNHVNIECRSLSQNYEINECGVYMCKKDINMEDIRFECPIPSSSNMDTVMSKNDEELRDTIEETKPRKRSRRFMSSNDEKIDEAKPRKKSRRVVSRSCN</sequence>
<evidence type="ECO:0000313" key="2">
    <source>
        <dbReference type="Proteomes" id="UP000828941"/>
    </source>
</evidence>
<dbReference type="Proteomes" id="UP000828941">
    <property type="component" value="Chromosome 1"/>
</dbReference>
<keyword evidence="2" id="KW-1185">Reference proteome</keyword>
<gene>
    <name evidence="1" type="ORF">L6164_000890</name>
</gene>
<comment type="caution">
    <text evidence="1">The sequence shown here is derived from an EMBL/GenBank/DDBJ whole genome shotgun (WGS) entry which is preliminary data.</text>
</comment>
<accession>A0ACB9Q7W4</accession>
<reference evidence="1 2" key="1">
    <citation type="journal article" date="2022" name="DNA Res.">
        <title>Chromosomal-level genome assembly of the orchid tree Bauhinia variegata (Leguminosae; Cercidoideae) supports the allotetraploid origin hypothesis of Bauhinia.</title>
        <authorList>
            <person name="Zhong Y."/>
            <person name="Chen Y."/>
            <person name="Zheng D."/>
            <person name="Pang J."/>
            <person name="Liu Y."/>
            <person name="Luo S."/>
            <person name="Meng S."/>
            <person name="Qian L."/>
            <person name="Wei D."/>
            <person name="Dai S."/>
            <person name="Zhou R."/>
        </authorList>
    </citation>
    <scope>NUCLEOTIDE SEQUENCE [LARGE SCALE GENOMIC DNA]</scope>
    <source>
        <strain evidence="1">BV-YZ2020</strain>
    </source>
</reference>
<proteinExistence type="predicted"/>
<name>A0ACB9Q7W4_BAUVA</name>
<protein>
    <submittedName>
        <fullName evidence="1">Uncharacterized protein</fullName>
    </submittedName>
</protein>